<evidence type="ECO:0000313" key="1">
    <source>
        <dbReference type="EMBL" id="DAD73722.1"/>
    </source>
</evidence>
<protein>
    <submittedName>
        <fullName evidence="1">Uncharacterized protein</fullName>
    </submittedName>
</protein>
<organism evidence="1">
    <name type="scientific">Podoviridae sp. ctrub15</name>
    <dbReference type="NCBI Taxonomy" id="2826581"/>
    <lineage>
        <taxon>Viruses</taxon>
        <taxon>Duplodnaviria</taxon>
        <taxon>Heunggongvirae</taxon>
        <taxon>Uroviricota</taxon>
        <taxon>Caudoviricetes</taxon>
    </lineage>
</organism>
<proteinExistence type="predicted"/>
<reference evidence="1" key="1">
    <citation type="journal article" date="2021" name="Proc. Natl. Acad. Sci. U.S.A.">
        <title>A Catalog of Tens of Thousands of Viruses from Human Metagenomes Reveals Hidden Associations with Chronic Diseases.</title>
        <authorList>
            <person name="Tisza M.J."/>
            <person name="Buck C.B."/>
        </authorList>
    </citation>
    <scope>NUCLEOTIDE SEQUENCE</scope>
    <source>
        <strain evidence="1">Ctrub15</strain>
    </source>
</reference>
<dbReference type="EMBL" id="BK014743">
    <property type="protein sequence ID" value="DAD73722.1"/>
    <property type="molecule type" value="Genomic_DNA"/>
</dbReference>
<sequence>MSTRTAIKPIAPKLSHAVNNTKATKAIPAKPHAVATMALPKALQSITCRLLSARQCRRFHNPDQDSIDGLTQSVSQVRGLTDVRKLSVGCPNSDLLQVCQNSFSVLDSLKGLFGFLISVSYKGCVCH</sequence>
<accession>A0A8S5LV02</accession>
<name>A0A8S5LV02_9CAUD</name>